<dbReference type="InterPro" id="IPR015943">
    <property type="entry name" value="WD40/YVTN_repeat-like_dom_sf"/>
</dbReference>
<feature type="region of interest" description="Disordered" evidence="2">
    <location>
        <begin position="1"/>
        <end position="30"/>
    </location>
</feature>
<organism evidence="3 4">
    <name type="scientific">Rhypophila decipiens</name>
    <dbReference type="NCBI Taxonomy" id="261697"/>
    <lineage>
        <taxon>Eukaryota</taxon>
        <taxon>Fungi</taxon>
        <taxon>Dikarya</taxon>
        <taxon>Ascomycota</taxon>
        <taxon>Pezizomycotina</taxon>
        <taxon>Sordariomycetes</taxon>
        <taxon>Sordariomycetidae</taxon>
        <taxon>Sordariales</taxon>
        <taxon>Naviculisporaceae</taxon>
        <taxon>Rhypophila</taxon>
    </lineage>
</organism>
<evidence type="ECO:0000313" key="3">
    <source>
        <dbReference type="EMBL" id="KAK4205860.1"/>
    </source>
</evidence>
<dbReference type="AlphaFoldDB" id="A0AAN6XSM8"/>
<feature type="repeat" description="WD" evidence="1">
    <location>
        <begin position="42"/>
        <end position="69"/>
    </location>
</feature>
<keyword evidence="4" id="KW-1185">Reference proteome</keyword>
<reference evidence="3" key="1">
    <citation type="journal article" date="2023" name="Mol. Phylogenet. Evol.">
        <title>Genome-scale phylogeny and comparative genomics of the fungal order Sordariales.</title>
        <authorList>
            <person name="Hensen N."/>
            <person name="Bonometti L."/>
            <person name="Westerberg I."/>
            <person name="Brannstrom I.O."/>
            <person name="Guillou S."/>
            <person name="Cros-Aarteil S."/>
            <person name="Calhoun S."/>
            <person name="Haridas S."/>
            <person name="Kuo A."/>
            <person name="Mondo S."/>
            <person name="Pangilinan J."/>
            <person name="Riley R."/>
            <person name="LaButti K."/>
            <person name="Andreopoulos B."/>
            <person name="Lipzen A."/>
            <person name="Chen C."/>
            <person name="Yan M."/>
            <person name="Daum C."/>
            <person name="Ng V."/>
            <person name="Clum A."/>
            <person name="Steindorff A."/>
            <person name="Ohm R.A."/>
            <person name="Martin F."/>
            <person name="Silar P."/>
            <person name="Natvig D.O."/>
            <person name="Lalanne C."/>
            <person name="Gautier V."/>
            <person name="Ament-Velasquez S.L."/>
            <person name="Kruys A."/>
            <person name="Hutchinson M.I."/>
            <person name="Powell A.J."/>
            <person name="Barry K."/>
            <person name="Miller A.N."/>
            <person name="Grigoriev I.V."/>
            <person name="Debuchy R."/>
            <person name="Gladieux P."/>
            <person name="Hiltunen Thoren M."/>
            <person name="Johannesson H."/>
        </authorList>
    </citation>
    <scope>NUCLEOTIDE SEQUENCE</scope>
    <source>
        <strain evidence="3">PSN293</strain>
    </source>
</reference>
<reference evidence="3" key="2">
    <citation type="submission" date="2023-05" db="EMBL/GenBank/DDBJ databases">
        <authorList>
            <consortium name="Lawrence Berkeley National Laboratory"/>
            <person name="Steindorff A."/>
            <person name="Hensen N."/>
            <person name="Bonometti L."/>
            <person name="Westerberg I."/>
            <person name="Brannstrom I.O."/>
            <person name="Guillou S."/>
            <person name="Cros-Aarteil S."/>
            <person name="Calhoun S."/>
            <person name="Haridas S."/>
            <person name="Kuo A."/>
            <person name="Mondo S."/>
            <person name="Pangilinan J."/>
            <person name="Riley R."/>
            <person name="Labutti K."/>
            <person name="Andreopoulos B."/>
            <person name="Lipzen A."/>
            <person name="Chen C."/>
            <person name="Yanf M."/>
            <person name="Daum C."/>
            <person name="Ng V."/>
            <person name="Clum A."/>
            <person name="Ohm R."/>
            <person name="Martin F."/>
            <person name="Silar P."/>
            <person name="Natvig D."/>
            <person name="Lalanne C."/>
            <person name="Gautier V."/>
            <person name="Ament-Velasquez S.L."/>
            <person name="Kruys A."/>
            <person name="Hutchinson M.I."/>
            <person name="Powell A.J."/>
            <person name="Barry K."/>
            <person name="Miller A.N."/>
            <person name="Grigoriev I.V."/>
            <person name="Debuchy R."/>
            <person name="Gladieux P."/>
            <person name="Thoren M.H."/>
            <person name="Johannesson H."/>
        </authorList>
    </citation>
    <scope>NUCLEOTIDE SEQUENCE</scope>
    <source>
        <strain evidence="3">PSN293</strain>
    </source>
</reference>
<keyword evidence="1" id="KW-0853">WD repeat</keyword>
<evidence type="ECO:0000256" key="2">
    <source>
        <dbReference type="SAM" id="MobiDB-lite"/>
    </source>
</evidence>
<gene>
    <name evidence="3" type="ORF">QBC37DRAFT_381693</name>
</gene>
<dbReference type="Proteomes" id="UP001301769">
    <property type="component" value="Unassembled WGS sequence"/>
</dbReference>
<evidence type="ECO:0000313" key="4">
    <source>
        <dbReference type="Proteomes" id="UP001301769"/>
    </source>
</evidence>
<evidence type="ECO:0000256" key="1">
    <source>
        <dbReference type="PROSITE-ProRule" id="PRU00221"/>
    </source>
</evidence>
<accession>A0AAN6XSM8</accession>
<dbReference type="InterPro" id="IPR001680">
    <property type="entry name" value="WD40_rpt"/>
</dbReference>
<name>A0AAN6XSM8_9PEZI</name>
<feature type="non-terminal residue" evidence="3">
    <location>
        <position position="1"/>
    </location>
</feature>
<comment type="caution">
    <text evidence="3">The sequence shown here is derived from an EMBL/GenBank/DDBJ whole genome shotgun (WGS) entry which is preliminary data.</text>
</comment>
<protein>
    <submittedName>
        <fullName evidence="3">Uncharacterized protein</fullName>
    </submittedName>
</protein>
<feature type="compositionally biased region" description="Basic and acidic residues" evidence="2">
    <location>
        <begin position="1"/>
        <end position="21"/>
    </location>
</feature>
<dbReference type="EMBL" id="MU858725">
    <property type="protein sequence ID" value="KAK4205860.1"/>
    <property type="molecule type" value="Genomic_DNA"/>
</dbReference>
<sequence>KLCHRERNGKTEDDPSVRETEISPFGTKAPGLGLKIDESMAPNGKLVASASDDETVKLWDAGTGEVVETVI</sequence>
<dbReference type="InterPro" id="IPR011047">
    <property type="entry name" value="Quinoprotein_ADH-like_sf"/>
</dbReference>
<dbReference type="SUPFAM" id="SSF50998">
    <property type="entry name" value="Quinoprotein alcohol dehydrogenase-like"/>
    <property type="match status" value="1"/>
</dbReference>
<proteinExistence type="predicted"/>
<dbReference type="Gene3D" id="2.130.10.10">
    <property type="entry name" value="YVTN repeat-like/Quinoprotein amine dehydrogenase"/>
    <property type="match status" value="1"/>
</dbReference>
<dbReference type="PROSITE" id="PS50082">
    <property type="entry name" value="WD_REPEATS_2"/>
    <property type="match status" value="1"/>
</dbReference>